<evidence type="ECO:0000313" key="7">
    <source>
        <dbReference type="Proteomes" id="UP000270487"/>
    </source>
</evidence>
<dbReference type="AlphaFoldDB" id="A0A3S4Z363"/>
<proteinExistence type="inferred from homology"/>
<dbReference type="FunFam" id="3.90.1150.10:FF:000016">
    <property type="entry name" value="Lysine decarboxylase, inducible"/>
    <property type="match status" value="1"/>
</dbReference>
<dbReference type="FunFam" id="3.90.100.10:FF:000001">
    <property type="entry name" value="Lysine decarboxylase, inducible"/>
    <property type="match status" value="1"/>
</dbReference>
<organism evidence="6 7">
    <name type="scientific">Serratia fonticola</name>
    <dbReference type="NCBI Taxonomy" id="47917"/>
    <lineage>
        <taxon>Bacteria</taxon>
        <taxon>Pseudomonadati</taxon>
        <taxon>Pseudomonadota</taxon>
        <taxon>Gammaproteobacteria</taxon>
        <taxon>Enterobacterales</taxon>
        <taxon>Yersiniaceae</taxon>
        <taxon>Serratia</taxon>
    </lineage>
</organism>
<evidence type="ECO:0000259" key="5">
    <source>
        <dbReference type="PROSITE" id="PS00703"/>
    </source>
</evidence>
<dbReference type="GO" id="GO:0030170">
    <property type="term" value="F:pyridoxal phosphate binding"/>
    <property type="evidence" value="ECO:0007669"/>
    <property type="project" value="TreeGrafter"/>
</dbReference>
<dbReference type="InterPro" id="IPR000310">
    <property type="entry name" value="Orn/Lys/Arg_deCO2ase_major_dom"/>
</dbReference>
<dbReference type="InterPro" id="IPR015421">
    <property type="entry name" value="PyrdxlP-dep_Trfase_major"/>
</dbReference>
<dbReference type="EC" id="4.1.1.18" evidence="6"/>
<dbReference type="InterPro" id="IPR015422">
    <property type="entry name" value="PyrdxlP-dep_Trfase_small"/>
</dbReference>
<evidence type="ECO:0000256" key="4">
    <source>
        <dbReference type="ARBA" id="ARBA00023239"/>
    </source>
</evidence>
<feature type="domain" description="Orn/Lys/Arg decarboxylases family 1 pyridoxal-P attachment site" evidence="5">
    <location>
        <begin position="16"/>
        <end position="30"/>
    </location>
</feature>
<sequence length="366" mass="42095">MRYERGRVEGKVIYETQSTHKLLAAFSQASMIHVKGDINEETFNEAYMMHTTTSPHYGIVASTETAAAMMKGNAGKRMINGSIERAIKFRKEIKRLKVESEGWFFDVWQPEHIDEPECWPLRSDSAWHGFKNIDNEHMYLDPIKVTILTPGMSKEGEMQPFGIPASLVAKYLDERGIIVEKTGPYNLLFLFSIGIDKTKALSLLRAMTDFKRSFDLNLRVKNMLPSLYQEAPEFYENMRIQDLAQNIHRLVEHHNLPDLMYRAFEVLPTMVMNPYHAFQKELHGEVEEVYLEDMVGKVNANMILPYPPGVPLVMPGEMLTEESRPVLEFLQMLCEIGAHYPGFETDIHGAYRQPDGRYTVKVLKAE</sequence>
<reference evidence="6 7" key="1">
    <citation type="submission" date="2018-12" db="EMBL/GenBank/DDBJ databases">
        <authorList>
            <consortium name="Pathogen Informatics"/>
        </authorList>
    </citation>
    <scope>NUCLEOTIDE SEQUENCE [LARGE SCALE GENOMIC DNA]</scope>
    <source>
        <strain evidence="6 7">NCTC13193</strain>
    </source>
</reference>
<evidence type="ECO:0000256" key="3">
    <source>
        <dbReference type="ARBA" id="ARBA00022898"/>
    </source>
</evidence>
<dbReference type="SUPFAM" id="SSF53383">
    <property type="entry name" value="PLP-dependent transferases"/>
    <property type="match status" value="1"/>
</dbReference>
<protein>
    <submittedName>
        <fullName evidence="6">Lysine decarboxylase, inducible</fullName>
        <ecNumber evidence="6">4.1.1.18</ecNumber>
    </submittedName>
</protein>
<dbReference type="Gene3D" id="3.40.640.10">
    <property type="entry name" value="Type I PLP-dependent aspartate aminotransferase-like (Major domain)"/>
    <property type="match status" value="1"/>
</dbReference>
<keyword evidence="2" id="KW-0210">Decarboxylase</keyword>
<accession>A0A3S4Z363</accession>
<dbReference type="GO" id="GO:0005829">
    <property type="term" value="C:cytosol"/>
    <property type="evidence" value="ECO:0007669"/>
    <property type="project" value="TreeGrafter"/>
</dbReference>
<dbReference type="InterPro" id="IPR036633">
    <property type="entry name" value="Prn/Lys/Arg_de-COase_C_sf"/>
</dbReference>
<evidence type="ECO:0000256" key="1">
    <source>
        <dbReference type="ARBA" id="ARBA00010671"/>
    </source>
</evidence>
<dbReference type="PANTHER" id="PTHR45229:SF3">
    <property type="entry name" value="BIODEGRADATIVE ARGININE DECARBOXYLASE"/>
    <property type="match status" value="1"/>
</dbReference>
<dbReference type="InterPro" id="IPR008286">
    <property type="entry name" value="Prn/Lys/Arg_de-COase_C"/>
</dbReference>
<keyword evidence="3" id="KW-0663">Pyridoxal phosphate</keyword>
<dbReference type="InterPro" id="IPR011193">
    <property type="entry name" value="Orn/lys/arg_de-COase"/>
</dbReference>
<keyword evidence="4 6" id="KW-0456">Lyase</keyword>
<dbReference type="GO" id="GO:0008792">
    <property type="term" value="F:arginine decarboxylase activity"/>
    <property type="evidence" value="ECO:0007669"/>
    <property type="project" value="TreeGrafter"/>
</dbReference>
<dbReference type="Proteomes" id="UP000270487">
    <property type="component" value="Chromosome"/>
</dbReference>
<dbReference type="InterPro" id="IPR015424">
    <property type="entry name" value="PyrdxlP-dep_Trfase"/>
</dbReference>
<comment type="similarity">
    <text evidence="1">Belongs to the Orn/Lys/Arg decarboxylase class-I family.</text>
</comment>
<dbReference type="Gene3D" id="3.90.100.10">
    <property type="entry name" value="Orn/Lys/Arg decarboxylase, C-terminal domain"/>
    <property type="match status" value="1"/>
</dbReference>
<dbReference type="GO" id="GO:0006527">
    <property type="term" value="P:L-arginine catabolic process"/>
    <property type="evidence" value="ECO:0007669"/>
    <property type="project" value="TreeGrafter"/>
</dbReference>
<dbReference type="PANTHER" id="PTHR45229">
    <property type="entry name" value="CONSTITUTIVE ORNITHINE DECARBOXYLASE"/>
    <property type="match status" value="1"/>
</dbReference>
<dbReference type="GO" id="GO:0008923">
    <property type="term" value="F:lysine decarboxylase activity"/>
    <property type="evidence" value="ECO:0007669"/>
    <property type="project" value="UniProtKB-EC"/>
</dbReference>
<gene>
    <name evidence="6" type="primary">cadA_1</name>
    <name evidence="6" type="ORF">NCTC13193_04607</name>
</gene>
<evidence type="ECO:0000313" key="6">
    <source>
        <dbReference type="EMBL" id="VEI74437.1"/>
    </source>
</evidence>
<evidence type="ECO:0000256" key="2">
    <source>
        <dbReference type="ARBA" id="ARBA00022793"/>
    </source>
</evidence>
<dbReference type="Gene3D" id="3.90.1150.10">
    <property type="entry name" value="Aspartate Aminotransferase, domain 1"/>
    <property type="match status" value="1"/>
</dbReference>
<dbReference type="EMBL" id="LR134492">
    <property type="protein sequence ID" value="VEI74437.1"/>
    <property type="molecule type" value="Genomic_DNA"/>
</dbReference>
<dbReference type="SUPFAM" id="SSF55904">
    <property type="entry name" value="Ornithine decarboxylase C-terminal domain"/>
    <property type="match status" value="1"/>
</dbReference>
<dbReference type="Pfam" id="PF01276">
    <property type="entry name" value="OKR_DC_1"/>
    <property type="match status" value="1"/>
</dbReference>
<dbReference type="Pfam" id="PF03711">
    <property type="entry name" value="OKR_DC_1_C"/>
    <property type="match status" value="1"/>
</dbReference>
<name>A0A3S4Z363_SERFO</name>
<dbReference type="PROSITE" id="PS00703">
    <property type="entry name" value="OKR_DC_1"/>
    <property type="match status" value="1"/>
</dbReference>